<sequence>MKAESQGTHDKEPPKQRSFKSILKILDNNYTHSLSKAAIHLHFKEIVSVQSYDKETWDQWESGLMMIGQAVGMNEHALERLRLKELRKAKSYAKRPNYNGKFGFAEVIRSREDAEQIIDGINGDKNDLVSMLVIHTEAMRALKVANMRMHLALGVEEHKALLAREYAEECEVMRHELVNENKKLRTLLAAHRGLNAEEIKEELDEFLGKMNNTSSDGSLSENDDDGFGDDGEILGAEHCPFFNSDTRVAGIRLAQQQMRAAMMSFKPQVSPAKPIVNRSSIPPNKGPRLVAKLSEVIFNGHNKSTPAKCKKINVSSGDLSGCRDIKMLSSCDHIAANGMREVIEVSRDANNVAHGNMESSPIGQLKAEKQDDEIFLIDVPRTAIASATPQRHVTSLNKKNDAPVVGLESPIRTLILSPRAVNGNPERAQKAKIDLEDGLLSPLRLLEVKEAIRVDEKARLELDEEEDEIKNAQHEKNAFSSPHITPIPTASSAEPSPIIESEESVPLFGWFCKFSSFFSPSRQHQQ</sequence>
<evidence type="ECO:0000256" key="2">
    <source>
        <dbReference type="SAM" id="MobiDB-lite"/>
    </source>
</evidence>
<evidence type="ECO:0000313" key="4">
    <source>
        <dbReference type="WBParaSite" id="MBELARI_LOCUS12510"/>
    </source>
</evidence>
<evidence type="ECO:0000256" key="1">
    <source>
        <dbReference type="SAM" id="Coils"/>
    </source>
</evidence>
<organism evidence="3 4">
    <name type="scientific">Mesorhabditis belari</name>
    <dbReference type="NCBI Taxonomy" id="2138241"/>
    <lineage>
        <taxon>Eukaryota</taxon>
        <taxon>Metazoa</taxon>
        <taxon>Ecdysozoa</taxon>
        <taxon>Nematoda</taxon>
        <taxon>Chromadorea</taxon>
        <taxon>Rhabditida</taxon>
        <taxon>Rhabditina</taxon>
        <taxon>Rhabditomorpha</taxon>
        <taxon>Rhabditoidea</taxon>
        <taxon>Rhabditidae</taxon>
        <taxon>Mesorhabditinae</taxon>
        <taxon>Mesorhabditis</taxon>
    </lineage>
</organism>
<dbReference type="WBParaSite" id="MBELARI_LOCUS12510">
    <property type="protein sequence ID" value="MBELARI_LOCUS12510"/>
    <property type="gene ID" value="MBELARI_LOCUS12510"/>
</dbReference>
<name>A0AAF3EEV4_9BILA</name>
<feature type="region of interest" description="Disordered" evidence="2">
    <location>
        <begin position="462"/>
        <end position="498"/>
    </location>
</feature>
<reference evidence="4" key="1">
    <citation type="submission" date="2024-02" db="UniProtKB">
        <authorList>
            <consortium name="WormBaseParasite"/>
        </authorList>
    </citation>
    <scope>IDENTIFICATION</scope>
</reference>
<keyword evidence="1" id="KW-0175">Coiled coil</keyword>
<dbReference type="AlphaFoldDB" id="A0AAF3EEV4"/>
<proteinExistence type="predicted"/>
<accession>A0AAF3EEV4</accession>
<keyword evidence="3" id="KW-1185">Reference proteome</keyword>
<protein>
    <submittedName>
        <fullName evidence="4">Uncharacterized protein</fullName>
    </submittedName>
</protein>
<evidence type="ECO:0000313" key="3">
    <source>
        <dbReference type="Proteomes" id="UP000887575"/>
    </source>
</evidence>
<feature type="coiled-coil region" evidence="1">
    <location>
        <begin position="163"/>
        <end position="216"/>
    </location>
</feature>
<dbReference type="Proteomes" id="UP000887575">
    <property type="component" value="Unassembled WGS sequence"/>
</dbReference>